<sequence>MTEVEFKKNPLNWDVLVSKRQGLSRDLPEGQDLLKWVANTVTLIYGEQDAVLIDTFLTIKENQTLVDWVVKSGKNLTTIYITHGHGDHFFGIKMLLDRFPDAKAIATPGAVKAMQEQISPESFWHKLFPGEIPEDLVVAQEFEDSEFELEGQKLIVVNTGFTDTGDTTSLHVPSIDLIVSGDATYNDIHLYLAETTNETRNEWIVVLDKLEVLKPRAVVAGHKKPENEDNPKIIAETRDYIRDFNRLNEITETAQELYHKMLELYPNRANPGALWGAAKAAKS</sequence>
<organism evidence="5 6">
    <name type="scientific">Fontibacillus solani</name>
    <dbReference type="NCBI Taxonomy" id="1572857"/>
    <lineage>
        <taxon>Bacteria</taxon>
        <taxon>Bacillati</taxon>
        <taxon>Bacillota</taxon>
        <taxon>Bacilli</taxon>
        <taxon>Bacillales</taxon>
        <taxon>Paenibacillaceae</taxon>
        <taxon>Fontibacillus</taxon>
    </lineage>
</organism>
<dbReference type="GO" id="GO:0016787">
    <property type="term" value="F:hydrolase activity"/>
    <property type="evidence" value="ECO:0007669"/>
    <property type="project" value="UniProtKB-KW"/>
</dbReference>
<feature type="domain" description="Metallo-beta-lactamase" evidence="4">
    <location>
        <begin position="38"/>
        <end position="222"/>
    </location>
</feature>
<comment type="caution">
    <text evidence="5">The sequence shown here is derived from an EMBL/GenBank/DDBJ whole genome shotgun (WGS) entry which is preliminary data.</text>
</comment>
<evidence type="ECO:0000313" key="6">
    <source>
        <dbReference type="Proteomes" id="UP000567067"/>
    </source>
</evidence>
<comment type="catalytic activity">
    <reaction evidence="1">
        <text>3',5'-cyclic CMP + H2O = CMP + H(+)</text>
        <dbReference type="Rhea" id="RHEA:72675"/>
        <dbReference type="ChEBI" id="CHEBI:15377"/>
        <dbReference type="ChEBI" id="CHEBI:15378"/>
        <dbReference type="ChEBI" id="CHEBI:58003"/>
        <dbReference type="ChEBI" id="CHEBI:60377"/>
    </reaction>
    <physiologicalReaction direction="left-to-right" evidence="1">
        <dbReference type="Rhea" id="RHEA:72676"/>
    </physiologicalReaction>
</comment>
<protein>
    <submittedName>
        <fullName evidence="5">Glyoxylase-like metal-dependent hydrolase (Beta-lactamase superfamily II)</fullName>
    </submittedName>
</protein>
<keyword evidence="5" id="KW-0378">Hydrolase</keyword>
<dbReference type="PANTHER" id="PTHR42951:SF14">
    <property type="entry name" value="METALLO-BETA-LACTAMASE SUPERFAMILY PROTEIN"/>
    <property type="match status" value="1"/>
</dbReference>
<dbReference type="InterPro" id="IPR001279">
    <property type="entry name" value="Metallo-B-lactamas"/>
</dbReference>
<comment type="function">
    <text evidence="2">Counteracts the endogenous Pycsar antiviral defense system. Phosphodiesterase that enables metal-dependent hydrolysis of host cyclic nucleotide Pycsar defense signals such as cCMP and cUMP.</text>
</comment>
<comment type="catalytic activity">
    <reaction evidence="3">
        <text>3',5'-cyclic UMP + H2O = UMP + H(+)</text>
        <dbReference type="Rhea" id="RHEA:70575"/>
        <dbReference type="ChEBI" id="CHEBI:15377"/>
        <dbReference type="ChEBI" id="CHEBI:15378"/>
        <dbReference type="ChEBI" id="CHEBI:57865"/>
        <dbReference type="ChEBI" id="CHEBI:184387"/>
    </reaction>
    <physiologicalReaction direction="left-to-right" evidence="3">
        <dbReference type="Rhea" id="RHEA:70576"/>
    </physiologicalReaction>
</comment>
<dbReference type="EMBL" id="JACJIP010000020">
    <property type="protein sequence ID" value="MBA9086564.1"/>
    <property type="molecule type" value="Genomic_DNA"/>
</dbReference>
<evidence type="ECO:0000256" key="1">
    <source>
        <dbReference type="ARBA" id="ARBA00034221"/>
    </source>
</evidence>
<evidence type="ECO:0000259" key="4">
    <source>
        <dbReference type="SMART" id="SM00849"/>
    </source>
</evidence>
<dbReference type="AlphaFoldDB" id="A0A7W3SUW4"/>
<evidence type="ECO:0000256" key="3">
    <source>
        <dbReference type="ARBA" id="ARBA00048505"/>
    </source>
</evidence>
<dbReference type="PANTHER" id="PTHR42951">
    <property type="entry name" value="METALLO-BETA-LACTAMASE DOMAIN-CONTAINING"/>
    <property type="match status" value="1"/>
</dbReference>
<dbReference type="Proteomes" id="UP000567067">
    <property type="component" value="Unassembled WGS sequence"/>
</dbReference>
<dbReference type="SMART" id="SM00849">
    <property type="entry name" value="Lactamase_B"/>
    <property type="match status" value="1"/>
</dbReference>
<accession>A0A7W3SUW4</accession>
<dbReference type="InterPro" id="IPR050855">
    <property type="entry name" value="NDM-1-like"/>
</dbReference>
<reference evidence="5 6" key="1">
    <citation type="submission" date="2020-08" db="EMBL/GenBank/DDBJ databases">
        <title>Genomic Encyclopedia of Type Strains, Phase III (KMG-III): the genomes of soil and plant-associated and newly described type strains.</title>
        <authorList>
            <person name="Whitman W."/>
        </authorList>
    </citation>
    <scope>NUCLEOTIDE SEQUENCE [LARGE SCALE GENOMIC DNA]</scope>
    <source>
        <strain evidence="5 6">CECT 8693</strain>
    </source>
</reference>
<name>A0A7W3SUW4_9BACL</name>
<dbReference type="Pfam" id="PF00753">
    <property type="entry name" value="Lactamase_B"/>
    <property type="match status" value="1"/>
</dbReference>
<dbReference type="InterPro" id="IPR036866">
    <property type="entry name" value="RibonucZ/Hydroxyglut_hydro"/>
</dbReference>
<dbReference type="CDD" id="cd07739">
    <property type="entry name" value="metallo-hydrolase-like_MBL-fold"/>
    <property type="match status" value="1"/>
</dbReference>
<dbReference type="Gene3D" id="3.60.15.10">
    <property type="entry name" value="Ribonuclease Z/Hydroxyacylglutathione hydrolase-like"/>
    <property type="match status" value="1"/>
</dbReference>
<dbReference type="RefSeq" id="WP_182536812.1">
    <property type="nucleotide sequence ID" value="NZ_JACJIP010000020.1"/>
</dbReference>
<dbReference type="SUPFAM" id="SSF56281">
    <property type="entry name" value="Metallo-hydrolase/oxidoreductase"/>
    <property type="match status" value="1"/>
</dbReference>
<proteinExistence type="predicted"/>
<gene>
    <name evidence="5" type="ORF">FHR92_003044</name>
</gene>
<evidence type="ECO:0000256" key="2">
    <source>
        <dbReference type="ARBA" id="ARBA00034301"/>
    </source>
</evidence>
<evidence type="ECO:0000313" key="5">
    <source>
        <dbReference type="EMBL" id="MBA9086564.1"/>
    </source>
</evidence>
<keyword evidence="6" id="KW-1185">Reference proteome</keyword>